<dbReference type="PANTHER" id="PTHR11365:SF10">
    <property type="entry name" value="HYDANTOINASE_OXOPROLINASE"/>
    <property type="match status" value="1"/>
</dbReference>
<name>A0A9X3XB23_9BACT</name>
<dbReference type="Gene3D" id="3.30.420.40">
    <property type="match status" value="1"/>
</dbReference>
<dbReference type="Proteomes" id="UP001151081">
    <property type="component" value="Unassembled WGS sequence"/>
</dbReference>
<dbReference type="PANTHER" id="PTHR11365">
    <property type="entry name" value="5-OXOPROLINASE RELATED"/>
    <property type="match status" value="1"/>
</dbReference>
<feature type="domain" description="Hydantoinase A/oxoprolinase" evidence="1">
    <location>
        <begin position="191"/>
        <end position="460"/>
    </location>
</feature>
<dbReference type="InterPro" id="IPR008040">
    <property type="entry name" value="Hydant_A_N"/>
</dbReference>
<dbReference type="Pfam" id="PF05378">
    <property type="entry name" value="Hydant_A_N"/>
    <property type="match status" value="1"/>
</dbReference>
<protein>
    <submittedName>
        <fullName evidence="3">Hydantoinase/oxoprolinase family protein</fullName>
    </submittedName>
</protein>
<dbReference type="RefSeq" id="WP_272426839.1">
    <property type="nucleotide sequence ID" value="NZ_JAGTJJ010000052.1"/>
</dbReference>
<keyword evidence="4" id="KW-1185">Reference proteome</keyword>
<dbReference type="InterPro" id="IPR002821">
    <property type="entry name" value="Hydantoinase_A"/>
</dbReference>
<evidence type="ECO:0000259" key="2">
    <source>
        <dbReference type="Pfam" id="PF05378"/>
    </source>
</evidence>
<dbReference type="GO" id="GO:0016787">
    <property type="term" value="F:hydrolase activity"/>
    <property type="evidence" value="ECO:0007669"/>
    <property type="project" value="InterPro"/>
</dbReference>
<evidence type="ECO:0000313" key="3">
    <source>
        <dbReference type="EMBL" id="MDC3987384.1"/>
    </source>
</evidence>
<dbReference type="SUPFAM" id="SSF53067">
    <property type="entry name" value="Actin-like ATPase domain"/>
    <property type="match status" value="2"/>
</dbReference>
<sequence length="533" mass="54789">MRVGIDVGGTHTDAVLMHERHMLGWVKRPTSADVASGVEDALAALLAETGVDRGAISAVMLGTTQLTNAVIERRGLARTAAVRLCLPAGQSILPFADWPDDLRDVVSGGVHLLAGGHEYDGREIAPLDDHEVDETIARLAAADVEAVALAGIFSPANPAHEEAVAERVRAALPHVAVTLSHEIGQVGLLDRENAALLNACLLPLAARVVGSLERAVAAHGLAARVYLTQNDGTLLRAELARRHPVRTFASGPVNSMRGAAFLANMGDAVVIDVGGTSTDVGMLVRGFPREAPAGARLGGVRVNFRMPDLASLALGGGSVVEARAGDLRIGPRSVGHALEACALAFGGDTLTLTDIGLAAGLFSPAAFARGGPHLAGSTAELRPERVAGLPRDLLAAVTARVRALLEQAVDACKTSPEPVPVIVVGGAAGLVPDALAGTSSVLRPAAGGVANAIGAAIAQASGEVDRIFPLERRSRDETLSRARAEAIERARVAGARPDSIEIVEVDEVPLTYLPGNAVRVRVKAAGDLAEVAG</sequence>
<dbReference type="InterPro" id="IPR043129">
    <property type="entry name" value="ATPase_NBD"/>
</dbReference>
<comment type="caution">
    <text evidence="3">The sequence shown here is derived from an EMBL/GenBank/DDBJ whole genome shotgun (WGS) entry which is preliminary data.</text>
</comment>
<dbReference type="EMBL" id="JAGTJJ010000052">
    <property type="protein sequence ID" value="MDC3987384.1"/>
    <property type="molecule type" value="Genomic_DNA"/>
</dbReference>
<dbReference type="AlphaFoldDB" id="A0A9X3XB23"/>
<organism evidence="3 4">
    <name type="scientific">Polyangium jinanense</name>
    <dbReference type="NCBI Taxonomy" id="2829994"/>
    <lineage>
        <taxon>Bacteria</taxon>
        <taxon>Pseudomonadati</taxon>
        <taxon>Myxococcota</taxon>
        <taxon>Polyangia</taxon>
        <taxon>Polyangiales</taxon>
        <taxon>Polyangiaceae</taxon>
        <taxon>Polyangium</taxon>
    </lineage>
</organism>
<dbReference type="InterPro" id="IPR045079">
    <property type="entry name" value="Oxoprolinase-like"/>
</dbReference>
<evidence type="ECO:0000259" key="1">
    <source>
        <dbReference type="Pfam" id="PF01968"/>
    </source>
</evidence>
<reference evidence="3 4" key="1">
    <citation type="submission" date="2021-04" db="EMBL/GenBank/DDBJ databases">
        <title>Genome analysis of Polyangium sp.</title>
        <authorList>
            <person name="Li Y."/>
            <person name="Wang J."/>
        </authorList>
    </citation>
    <scope>NUCLEOTIDE SEQUENCE [LARGE SCALE GENOMIC DNA]</scope>
    <source>
        <strain evidence="3 4">SDU14</strain>
    </source>
</reference>
<proteinExistence type="predicted"/>
<evidence type="ECO:0000313" key="4">
    <source>
        <dbReference type="Proteomes" id="UP001151081"/>
    </source>
</evidence>
<feature type="domain" description="Hydantoinase/oxoprolinase N-terminal" evidence="2">
    <location>
        <begin position="2"/>
        <end position="170"/>
    </location>
</feature>
<dbReference type="Pfam" id="PF01968">
    <property type="entry name" value="Hydantoinase_A"/>
    <property type="match status" value="1"/>
</dbReference>
<gene>
    <name evidence="3" type="ORF">KEG57_43345</name>
</gene>
<accession>A0A9X3XB23</accession>